<evidence type="ECO:0000313" key="3">
    <source>
        <dbReference type="Proteomes" id="UP000823388"/>
    </source>
</evidence>
<feature type="compositionally biased region" description="Basic residues" evidence="1">
    <location>
        <begin position="80"/>
        <end position="125"/>
    </location>
</feature>
<sequence>MLCPETWYTQITVLIAGLLKDPEIALDSLAHVLVRMVVHGVGRLQRCCEREGEQRARRRARQGGVLLRRGGDRGVGGGGVRHRRRRDVPPRQHRLRLHQGGRRRARRLRHGPAARRHHRPRRHPARPVRCGGWLRLAGVRGVCEHRVLLRHRDPARLRPGVPL</sequence>
<organism evidence="2 3">
    <name type="scientific">Panicum virgatum</name>
    <name type="common">Blackwell switchgrass</name>
    <dbReference type="NCBI Taxonomy" id="38727"/>
    <lineage>
        <taxon>Eukaryota</taxon>
        <taxon>Viridiplantae</taxon>
        <taxon>Streptophyta</taxon>
        <taxon>Embryophyta</taxon>
        <taxon>Tracheophyta</taxon>
        <taxon>Spermatophyta</taxon>
        <taxon>Magnoliopsida</taxon>
        <taxon>Liliopsida</taxon>
        <taxon>Poales</taxon>
        <taxon>Poaceae</taxon>
        <taxon>PACMAD clade</taxon>
        <taxon>Panicoideae</taxon>
        <taxon>Panicodae</taxon>
        <taxon>Paniceae</taxon>
        <taxon>Panicinae</taxon>
        <taxon>Panicum</taxon>
        <taxon>Panicum sect. Hiantes</taxon>
    </lineage>
</organism>
<dbReference type="Proteomes" id="UP000823388">
    <property type="component" value="Chromosome 9K"/>
</dbReference>
<evidence type="ECO:0000256" key="1">
    <source>
        <dbReference type="SAM" id="MobiDB-lite"/>
    </source>
</evidence>
<name>A0A8T0NLI3_PANVG</name>
<gene>
    <name evidence="2" type="ORF">PVAP13_9KG120385</name>
</gene>
<protein>
    <submittedName>
        <fullName evidence="2">Uncharacterized protein</fullName>
    </submittedName>
</protein>
<feature type="region of interest" description="Disordered" evidence="1">
    <location>
        <begin position="67"/>
        <end position="125"/>
    </location>
</feature>
<comment type="caution">
    <text evidence="2">The sequence shown here is derived from an EMBL/GenBank/DDBJ whole genome shotgun (WGS) entry which is preliminary data.</text>
</comment>
<reference evidence="2" key="1">
    <citation type="submission" date="2020-05" db="EMBL/GenBank/DDBJ databases">
        <title>WGS assembly of Panicum virgatum.</title>
        <authorList>
            <person name="Lovell J.T."/>
            <person name="Jenkins J."/>
            <person name="Shu S."/>
            <person name="Juenger T.E."/>
            <person name="Schmutz J."/>
        </authorList>
    </citation>
    <scope>NUCLEOTIDE SEQUENCE</scope>
    <source>
        <strain evidence="2">AP13</strain>
    </source>
</reference>
<dbReference type="EMBL" id="CM029053">
    <property type="protein sequence ID" value="KAG2547734.1"/>
    <property type="molecule type" value="Genomic_DNA"/>
</dbReference>
<accession>A0A8T0NLI3</accession>
<dbReference type="AlphaFoldDB" id="A0A8T0NLI3"/>
<evidence type="ECO:0000313" key="2">
    <source>
        <dbReference type="EMBL" id="KAG2547734.1"/>
    </source>
</evidence>
<proteinExistence type="predicted"/>
<keyword evidence="3" id="KW-1185">Reference proteome</keyword>